<proteinExistence type="predicted"/>
<gene>
    <name evidence="1" type="ORF">NZ47_13080</name>
</gene>
<reference evidence="1 2" key="1">
    <citation type="journal article" date="2013" name="PLoS ONE">
        <title>Identification and characterization of three novel lipases belonging to families II and V from Anaerovibrio lipolyticus 5ST.</title>
        <authorList>
            <person name="Prive F."/>
            <person name="Kaderbhai N.N."/>
            <person name="Girdwood S."/>
            <person name="Worgan H.J."/>
            <person name="Pinloche E."/>
            <person name="Scollan N.D."/>
            <person name="Huws S.A."/>
            <person name="Newbold C.J."/>
        </authorList>
    </citation>
    <scope>NUCLEOTIDE SEQUENCE [LARGE SCALE GENOMIC DNA]</scope>
    <source>
        <strain evidence="1 2">5S</strain>
    </source>
</reference>
<protein>
    <submittedName>
        <fullName evidence="1">Uncharacterized protein</fullName>
    </submittedName>
</protein>
<evidence type="ECO:0000313" key="1">
    <source>
        <dbReference type="EMBL" id="KHM48436.1"/>
    </source>
</evidence>
<sequence length="59" mass="7016">MVDFEEYYALGERIHDSLIEIRGLENEMMTLTKMLDKVRDSLDTVDLFKLPEGQYHLPR</sequence>
<keyword evidence="2" id="KW-1185">Reference proteome</keyword>
<dbReference type="Proteomes" id="UP000030993">
    <property type="component" value="Unassembled WGS sequence"/>
</dbReference>
<dbReference type="EMBL" id="JSCE01000242">
    <property type="protein sequence ID" value="KHM48436.1"/>
    <property type="molecule type" value="Genomic_DNA"/>
</dbReference>
<organism evidence="1 2">
    <name type="scientific">Anaerovibrio lipolyticus</name>
    <dbReference type="NCBI Taxonomy" id="82374"/>
    <lineage>
        <taxon>Bacteria</taxon>
        <taxon>Bacillati</taxon>
        <taxon>Bacillota</taxon>
        <taxon>Negativicutes</taxon>
        <taxon>Selenomonadales</taxon>
        <taxon>Selenomonadaceae</taxon>
        <taxon>Anaerovibrio</taxon>
    </lineage>
</organism>
<dbReference type="AlphaFoldDB" id="A0A0B2JQ06"/>
<evidence type="ECO:0000313" key="2">
    <source>
        <dbReference type="Proteomes" id="UP000030993"/>
    </source>
</evidence>
<accession>A0A0B2JQ06</accession>
<comment type="caution">
    <text evidence="1">The sequence shown here is derived from an EMBL/GenBank/DDBJ whole genome shotgun (WGS) entry which is preliminary data.</text>
</comment>
<name>A0A0B2JQ06_9FIRM</name>
<dbReference type="RefSeq" id="WP_039211844.1">
    <property type="nucleotide sequence ID" value="NZ_JSCE01000242.1"/>
</dbReference>